<name>A0A8S9GP23_BRACR</name>
<accession>A0A8S9GP23</accession>
<gene>
    <name evidence="5" type="ORF">F2Q70_00020742</name>
</gene>
<feature type="transmembrane region" description="Helical" evidence="4">
    <location>
        <begin position="37"/>
        <end position="57"/>
    </location>
</feature>
<keyword evidence="1 4" id="KW-0812">Transmembrane</keyword>
<dbReference type="GO" id="GO:0022857">
    <property type="term" value="F:transmembrane transporter activity"/>
    <property type="evidence" value="ECO:0007669"/>
    <property type="project" value="InterPro"/>
</dbReference>
<feature type="transmembrane region" description="Helical" evidence="4">
    <location>
        <begin position="6"/>
        <end position="25"/>
    </location>
</feature>
<reference evidence="5" key="1">
    <citation type="submission" date="2019-12" db="EMBL/GenBank/DDBJ databases">
        <title>Genome sequencing and annotation of Brassica cretica.</title>
        <authorList>
            <person name="Studholme D.J."/>
            <person name="Sarris P.F."/>
        </authorList>
    </citation>
    <scope>NUCLEOTIDE SEQUENCE</scope>
    <source>
        <strain evidence="5">PFS-102/07</strain>
        <tissue evidence="5">Leaf</tissue>
    </source>
</reference>
<dbReference type="GO" id="GO:0016020">
    <property type="term" value="C:membrane"/>
    <property type="evidence" value="ECO:0007669"/>
    <property type="project" value="InterPro"/>
</dbReference>
<proteinExistence type="predicted"/>
<evidence type="ECO:0000256" key="2">
    <source>
        <dbReference type="ARBA" id="ARBA00022989"/>
    </source>
</evidence>
<comment type="caution">
    <text evidence="5">The sequence shown here is derived from an EMBL/GenBank/DDBJ whole genome shotgun (WGS) entry which is preliminary data.</text>
</comment>
<dbReference type="AlphaFoldDB" id="A0A8S9GP23"/>
<dbReference type="EMBL" id="QGKY02001925">
    <property type="protein sequence ID" value="KAF2547309.1"/>
    <property type="molecule type" value="Genomic_DNA"/>
</dbReference>
<organism evidence="5">
    <name type="scientific">Brassica cretica</name>
    <name type="common">Mustard</name>
    <dbReference type="NCBI Taxonomy" id="69181"/>
    <lineage>
        <taxon>Eukaryota</taxon>
        <taxon>Viridiplantae</taxon>
        <taxon>Streptophyta</taxon>
        <taxon>Embryophyta</taxon>
        <taxon>Tracheophyta</taxon>
        <taxon>Spermatophyta</taxon>
        <taxon>Magnoliopsida</taxon>
        <taxon>eudicotyledons</taxon>
        <taxon>Gunneridae</taxon>
        <taxon>Pentapetalae</taxon>
        <taxon>rosids</taxon>
        <taxon>malvids</taxon>
        <taxon>Brassicales</taxon>
        <taxon>Brassicaceae</taxon>
        <taxon>Brassiceae</taxon>
        <taxon>Brassica</taxon>
    </lineage>
</organism>
<keyword evidence="3 4" id="KW-0472">Membrane</keyword>
<dbReference type="InterPro" id="IPR030184">
    <property type="entry name" value="WAT1-related"/>
</dbReference>
<feature type="transmembrane region" description="Helical" evidence="4">
    <location>
        <begin position="162"/>
        <end position="183"/>
    </location>
</feature>
<feature type="transmembrane region" description="Helical" evidence="4">
    <location>
        <begin position="195"/>
        <end position="214"/>
    </location>
</feature>
<evidence type="ECO:0008006" key="6">
    <source>
        <dbReference type="Google" id="ProtNLM"/>
    </source>
</evidence>
<feature type="transmembrane region" description="Helical" evidence="4">
    <location>
        <begin position="111"/>
        <end position="129"/>
    </location>
</feature>
<keyword evidence="2 4" id="KW-1133">Transmembrane helix</keyword>
<evidence type="ECO:0000313" key="5">
    <source>
        <dbReference type="EMBL" id="KAF2547309.1"/>
    </source>
</evidence>
<evidence type="ECO:0000256" key="3">
    <source>
        <dbReference type="ARBA" id="ARBA00023136"/>
    </source>
</evidence>
<dbReference type="PANTHER" id="PTHR31218">
    <property type="entry name" value="WAT1-RELATED PROTEIN"/>
    <property type="match status" value="1"/>
</dbReference>
<evidence type="ECO:0000256" key="4">
    <source>
        <dbReference type="SAM" id="Phobius"/>
    </source>
</evidence>
<sequence>MLKEVKAISIMLVVQFIFAGMYILFKLTVDDGTNLRILVAYRLSFATISMLPLALIFQRAAIPNFLYLPGLALTSATFSTAASILGPLITLVLSVAFRIETLRLGTNEGRAKLVGTLLGAGGALVFVFYKGVEIHIWSTHVDLLKNSNAGQSSGQATENHHISIPGVLMVFGCNVSFSLWLILQAKIGDQLGGSYWNVSLMNAMGSLVCMIVALCSERNWKQWRLGWNISLLATVYSPKKRPNANIIAPNGAAEVVKEQVVRSGA</sequence>
<evidence type="ECO:0000256" key="1">
    <source>
        <dbReference type="ARBA" id="ARBA00022692"/>
    </source>
</evidence>
<protein>
    <recommendedName>
        <fullName evidence="6">WAT1-related protein</fullName>
    </recommendedName>
</protein>